<dbReference type="InterPro" id="IPR001434">
    <property type="entry name" value="OmcB-like_DUF11"/>
</dbReference>
<sequence length="497" mass="52068">MRTSPIPHYYIVRGAASHCSRRCFAALIVGLLLNLGLSCFSAAQAQPELSVFITTTGSDADAPVGSAWACDIVTLSFFITNTGTSTATNVVATLALPPNLNVSLITRTGNNSASYNPVTGVVTLSPRATLPSLFQDDSGQANDLTTIIFTMPNSSTAVTASGSVSSTPADLTPGNNSFSFSTQVVIPTADLRTAVTGPASAATGTTVTYTHTTTNGGPQRAYNVVPTLTLVPAPAAGTVSLPSGATYNASTGVVTFASTARLDAAAGSNILSNSISFPMSSALVTVTSNVGSCLRTDNNTPNNSASRTTQRQPPLPVELKAFEVSALGRDAVLNWTTASELRNERFEIERSFDARSFEGVGTERGQGSSTRPTDYRFIDAGAGRQGYPLVYYRLRQVDTDGTASWSPVRVVKFTSFTKATVALHPNPAPGHTTLDLTDLSAGAYQVWILDLMGRQVGADVLAAPSEHPLNIEHLLPGTYVVRVVGQNVNLALSLVRN</sequence>
<evidence type="ECO:0000259" key="2">
    <source>
        <dbReference type="Pfam" id="PF01345"/>
    </source>
</evidence>
<keyword evidence="4" id="KW-1185">Reference proteome</keyword>
<name>A0A927BCC8_9BACT</name>
<evidence type="ECO:0000256" key="1">
    <source>
        <dbReference type="SAM" id="MobiDB-lite"/>
    </source>
</evidence>
<dbReference type="RefSeq" id="WP_191004294.1">
    <property type="nucleotide sequence ID" value="NZ_JACXAD010000005.1"/>
</dbReference>
<evidence type="ECO:0000313" key="3">
    <source>
        <dbReference type="EMBL" id="MBD2767477.1"/>
    </source>
</evidence>
<organism evidence="3 4">
    <name type="scientific">Hymenobacter montanus</name>
    <dbReference type="NCBI Taxonomy" id="2771359"/>
    <lineage>
        <taxon>Bacteria</taxon>
        <taxon>Pseudomonadati</taxon>
        <taxon>Bacteroidota</taxon>
        <taxon>Cytophagia</taxon>
        <taxon>Cytophagales</taxon>
        <taxon>Hymenobacteraceae</taxon>
        <taxon>Hymenobacter</taxon>
    </lineage>
</organism>
<dbReference type="Pfam" id="PF01345">
    <property type="entry name" value="DUF11"/>
    <property type="match status" value="1"/>
</dbReference>
<feature type="region of interest" description="Disordered" evidence="1">
    <location>
        <begin position="294"/>
        <end position="314"/>
    </location>
</feature>
<evidence type="ECO:0000313" key="4">
    <source>
        <dbReference type="Proteomes" id="UP000612233"/>
    </source>
</evidence>
<feature type="compositionally biased region" description="Polar residues" evidence="1">
    <location>
        <begin position="294"/>
        <end position="312"/>
    </location>
</feature>
<dbReference type="AlphaFoldDB" id="A0A927BCC8"/>
<comment type="caution">
    <text evidence="3">The sequence shown here is derived from an EMBL/GenBank/DDBJ whole genome shotgun (WGS) entry which is preliminary data.</text>
</comment>
<dbReference type="InterPro" id="IPR026444">
    <property type="entry name" value="Secre_tail"/>
</dbReference>
<accession>A0A927BCC8</accession>
<dbReference type="Proteomes" id="UP000612233">
    <property type="component" value="Unassembled WGS sequence"/>
</dbReference>
<protein>
    <submittedName>
        <fullName evidence="3">T9SS type A sorting domain-containing protein</fullName>
    </submittedName>
</protein>
<dbReference type="NCBIfam" id="TIGR04183">
    <property type="entry name" value="Por_Secre_tail"/>
    <property type="match status" value="1"/>
</dbReference>
<reference evidence="3" key="1">
    <citation type="submission" date="2020-09" db="EMBL/GenBank/DDBJ databases">
        <authorList>
            <person name="Kim M.K."/>
        </authorList>
    </citation>
    <scope>NUCLEOTIDE SEQUENCE</scope>
    <source>
        <strain evidence="3">BT664</strain>
    </source>
</reference>
<gene>
    <name evidence="3" type="ORF">IC235_06180</name>
</gene>
<proteinExistence type="predicted"/>
<feature type="domain" description="DUF11" evidence="2">
    <location>
        <begin position="71"/>
        <end position="180"/>
    </location>
</feature>
<dbReference type="EMBL" id="JACXAD010000005">
    <property type="protein sequence ID" value="MBD2767477.1"/>
    <property type="molecule type" value="Genomic_DNA"/>
</dbReference>